<evidence type="ECO:0000313" key="1">
    <source>
        <dbReference type="EMBL" id="VDI14423.1"/>
    </source>
</evidence>
<evidence type="ECO:0000313" key="2">
    <source>
        <dbReference type="Proteomes" id="UP000596742"/>
    </source>
</evidence>
<organism evidence="1 2">
    <name type="scientific">Mytilus galloprovincialis</name>
    <name type="common">Mediterranean mussel</name>
    <dbReference type="NCBI Taxonomy" id="29158"/>
    <lineage>
        <taxon>Eukaryota</taxon>
        <taxon>Metazoa</taxon>
        <taxon>Spiralia</taxon>
        <taxon>Lophotrochozoa</taxon>
        <taxon>Mollusca</taxon>
        <taxon>Bivalvia</taxon>
        <taxon>Autobranchia</taxon>
        <taxon>Pteriomorphia</taxon>
        <taxon>Mytilida</taxon>
        <taxon>Mytiloidea</taxon>
        <taxon>Mytilidae</taxon>
        <taxon>Mytilinae</taxon>
        <taxon>Mytilus</taxon>
    </lineage>
</organism>
<dbReference type="Proteomes" id="UP000596742">
    <property type="component" value="Unassembled WGS sequence"/>
</dbReference>
<name>A0A8B6D5C0_MYTGA</name>
<keyword evidence="2" id="KW-1185">Reference proteome</keyword>
<sequence>MDSPLAENKENASDLRAAISRLLEKEIISRTINPILQLVPVEENLIPEAFFVALAKSVVQSESKKHTSASTVINPGISHGAVPKEVPLQPLLVHQSSSRIYTQERHSNSTKLTKL</sequence>
<protein>
    <submittedName>
        <fullName evidence="1">Uncharacterized protein</fullName>
    </submittedName>
</protein>
<gene>
    <name evidence="1" type="ORF">MGAL_10B062429</name>
</gene>
<reference evidence="1" key="1">
    <citation type="submission" date="2018-11" db="EMBL/GenBank/DDBJ databases">
        <authorList>
            <person name="Alioto T."/>
            <person name="Alioto T."/>
        </authorList>
    </citation>
    <scope>NUCLEOTIDE SEQUENCE</scope>
</reference>
<feature type="non-terminal residue" evidence="1">
    <location>
        <position position="115"/>
    </location>
</feature>
<proteinExistence type="predicted"/>
<dbReference type="EMBL" id="UYJE01002868">
    <property type="protein sequence ID" value="VDI14423.1"/>
    <property type="molecule type" value="Genomic_DNA"/>
</dbReference>
<dbReference type="AlphaFoldDB" id="A0A8B6D5C0"/>
<accession>A0A8B6D5C0</accession>
<comment type="caution">
    <text evidence="1">The sequence shown here is derived from an EMBL/GenBank/DDBJ whole genome shotgun (WGS) entry which is preliminary data.</text>
</comment>